<feature type="transmembrane region" description="Helical" evidence="2">
    <location>
        <begin position="21"/>
        <end position="44"/>
    </location>
</feature>
<dbReference type="PANTHER" id="PTHR30441:SF8">
    <property type="entry name" value="DUF748 DOMAIN-CONTAINING PROTEIN"/>
    <property type="match status" value="1"/>
</dbReference>
<feature type="region of interest" description="Disordered" evidence="1">
    <location>
        <begin position="382"/>
        <end position="404"/>
    </location>
</feature>
<dbReference type="Pfam" id="PF05359">
    <property type="entry name" value="DUF748"/>
    <property type="match status" value="2"/>
</dbReference>
<evidence type="ECO:0000256" key="2">
    <source>
        <dbReference type="SAM" id="Phobius"/>
    </source>
</evidence>
<dbReference type="Proteomes" id="UP000188276">
    <property type="component" value="Unassembled WGS sequence"/>
</dbReference>
<feature type="compositionally biased region" description="Low complexity" evidence="1">
    <location>
        <begin position="220"/>
        <end position="231"/>
    </location>
</feature>
<dbReference type="GO" id="GO:0005886">
    <property type="term" value="C:plasma membrane"/>
    <property type="evidence" value="ECO:0007669"/>
    <property type="project" value="TreeGrafter"/>
</dbReference>
<dbReference type="Gene3D" id="3.30.1330.60">
    <property type="entry name" value="OmpA-like domain"/>
    <property type="match status" value="1"/>
</dbReference>
<dbReference type="InterPro" id="IPR052894">
    <property type="entry name" value="AsmA-related"/>
</dbReference>
<dbReference type="GO" id="GO:0090313">
    <property type="term" value="P:regulation of protein targeting to membrane"/>
    <property type="evidence" value="ECO:0007669"/>
    <property type="project" value="TreeGrafter"/>
</dbReference>
<name>A0A1R4LFX2_VIBR1</name>
<dbReference type="InterPro" id="IPR036737">
    <property type="entry name" value="OmpA-like_sf"/>
</dbReference>
<gene>
    <name evidence="3" type="ORF">VR7878_01270</name>
</gene>
<dbReference type="EMBL" id="FULE01000016">
    <property type="protein sequence ID" value="SJN55471.1"/>
    <property type="molecule type" value="Genomic_DNA"/>
</dbReference>
<keyword evidence="2" id="KW-1133">Transmembrane helix</keyword>
<protein>
    <recommendedName>
        <fullName evidence="5">OmpA family protein</fullName>
    </recommendedName>
</protein>
<dbReference type="InterPro" id="IPR008023">
    <property type="entry name" value="DUF748"/>
</dbReference>
<reference evidence="4" key="1">
    <citation type="submission" date="2017-02" db="EMBL/GenBank/DDBJ databases">
        <authorList>
            <person name="Rodrigo-Torres L."/>
            <person name="Arahal R.D."/>
            <person name="Lucena T."/>
        </authorList>
    </citation>
    <scope>NUCLEOTIDE SEQUENCE [LARGE SCALE GENOMIC DNA]</scope>
    <source>
        <strain evidence="4">CECT 7878</strain>
    </source>
</reference>
<feature type="region of interest" description="Disordered" evidence="1">
    <location>
        <begin position="212"/>
        <end position="237"/>
    </location>
</feature>
<feature type="region of interest" description="Disordered" evidence="1">
    <location>
        <begin position="603"/>
        <end position="632"/>
    </location>
</feature>
<evidence type="ECO:0000313" key="3">
    <source>
        <dbReference type="EMBL" id="SJN55471.1"/>
    </source>
</evidence>
<evidence type="ECO:0008006" key="5">
    <source>
        <dbReference type="Google" id="ProtNLM"/>
    </source>
</evidence>
<organism evidence="3 4">
    <name type="scientific">Vibrio ruber (strain DSM 16370 / JCM 11486 / BCRC 17186 / CECT 7878 / LMG 23124 / VR1)</name>
    <dbReference type="NCBI Taxonomy" id="1123498"/>
    <lineage>
        <taxon>Bacteria</taxon>
        <taxon>Pseudomonadati</taxon>
        <taxon>Pseudomonadota</taxon>
        <taxon>Gammaproteobacteria</taxon>
        <taxon>Vibrionales</taxon>
        <taxon>Vibrionaceae</taxon>
        <taxon>Vibrio</taxon>
    </lineage>
</organism>
<dbReference type="STRING" id="1123498.VR7878_01270"/>
<evidence type="ECO:0000256" key="1">
    <source>
        <dbReference type="SAM" id="MobiDB-lite"/>
    </source>
</evidence>
<dbReference type="PANTHER" id="PTHR30441">
    <property type="entry name" value="DUF748 DOMAIN-CONTAINING PROTEIN"/>
    <property type="match status" value="1"/>
</dbReference>
<evidence type="ECO:0000313" key="4">
    <source>
        <dbReference type="Proteomes" id="UP000188276"/>
    </source>
</evidence>
<proteinExistence type="predicted"/>
<dbReference type="RefSeq" id="WP_077334492.1">
    <property type="nucleotide sequence ID" value="NZ_FULE01000016.1"/>
</dbReference>
<keyword evidence="2" id="KW-0472">Membrane</keyword>
<keyword evidence="2" id="KW-0812">Transmembrane</keyword>
<accession>A0A1R4LFX2</accession>
<dbReference type="AlphaFoldDB" id="A0A1R4LFX2"/>
<sequence length="1042" mass="115009">MTHIFAKFWRRFRQLPQVLRISSYLLLSYAAYALLLGGITPLILQSQMPKVLSEHLGREVQIAHISINPFLLRARVEDLQVMTPDQQGSVVTIGHTELMFSFWRSLLHLTPTIDHLWITQPSLNLVRFKTDAGQVRFNISDIVERLASQATTTSQPPSVADEAGETTIAAFRSEDIHLSQGQIHFSDQVSGAQLSYHGLDIRLQQFDTQASMARLESEPSHSSTSDQSSASPLPPNRYQLQITGADQGQVQLRGQVQLLPLKVSGELSVQSVTLAPFWPFVADLIPARLTDGVIDFHTRYDLQETRNRLAYTSRQGQLTLQQLVFQASRKPHLKLSRLTLSDIVLDSPAQTLDIGQLKLSGLWADGQLNAQGLDLQHLFTPIHNAGAPTSQPSPTPPENQSPAPSSWLVRLHQLWMTGTDLNLKEQQLTSGVYWRIHNLSLSTGEIDSRLSQPIDYQLAFDLASDPHHPPEEVKGHFIAQGIVAPQSLSIQSDIELQRLDLSQFQPYLQPYLNLQLSHGEFSTQGHVQVAPATSGVRYQGTAALNQLMVKDSRNRQPLLKWEAMSIDAIAFEQAAHQLTIHEITLDKPYAKILIDPNRNTNIDHLVTGPQSGEPSETTTTVKSDARTQSKSPSPFQLEIGAIKIRHGSAFFADQSLTPNFATGIESLNGTISRLSSDPENKAQVHLTGKIDQYAPVSIDGEINPLSTPPYLDLAVNFNRVELTSVNPYSGTYAGYYIDKGQLSLGLQYQLEQNQLVGKNHIVIDQLQLGKASHSEQALNLPLKLAIALLQDRHGVIDLGLDISGDLDNPSFSFGSIIMTALTNMIAKAVTAPFSLLAGLVGSDDELNMVQFEPGLATLSTAEQERLKTLATALTDRPKLSVSAKGHVSLTQDSQAIKTMKLKQQLQRQSGVVPLPADLSASRFPESGPLVEALNELFSTELQKQPDAERQMIIQQLQGENPDVDPEPVTVTTRLHIAMYNQLLNAQAVSNDELGYLAQRRVNAVKAFLVNEAGLPPERIFLLDSKTELNDREPQVKLILSAD</sequence>
<dbReference type="OrthoDB" id="9757969at2"/>
<keyword evidence="4" id="KW-1185">Reference proteome</keyword>